<proteinExistence type="predicted"/>
<evidence type="ECO:0000313" key="2">
    <source>
        <dbReference type="Proteomes" id="UP000295509"/>
    </source>
</evidence>
<dbReference type="GO" id="GO:0003677">
    <property type="term" value="F:DNA binding"/>
    <property type="evidence" value="ECO:0007669"/>
    <property type="project" value="InterPro"/>
</dbReference>
<protein>
    <submittedName>
        <fullName evidence="1">Uncharacterized protein DUF2399</fullName>
    </submittedName>
</protein>
<dbReference type="RefSeq" id="WP_134197508.1">
    <property type="nucleotide sequence ID" value="NZ_JBHLUW010000025.1"/>
</dbReference>
<dbReference type="SUPFAM" id="SSF56726">
    <property type="entry name" value="DNA topoisomerase IV, alpha subunit"/>
    <property type="match status" value="1"/>
</dbReference>
<name>A0A4R8L4U4_9BURK</name>
<dbReference type="OrthoDB" id="6059266at2"/>
<organism evidence="1 2">
    <name type="scientific">Paraburkholderia rhizosphaerae</name>
    <dbReference type="NCBI Taxonomy" id="480658"/>
    <lineage>
        <taxon>Bacteria</taxon>
        <taxon>Pseudomonadati</taxon>
        <taxon>Pseudomonadota</taxon>
        <taxon>Betaproteobacteria</taxon>
        <taxon>Burkholderiales</taxon>
        <taxon>Burkholderiaceae</taxon>
        <taxon>Paraburkholderia</taxon>
    </lineage>
</organism>
<dbReference type="Proteomes" id="UP000295509">
    <property type="component" value="Unassembled WGS sequence"/>
</dbReference>
<gene>
    <name evidence="1" type="ORF">BX592_14811</name>
</gene>
<sequence length="407" mass="45898">MTNWVDIERKRGMRDRCASGPAPDTLPLLDPDYRALLQRWVRSDGARRSRASLLNDAGPTAIERADGLCDRLLQEGWIVRRERLTGGTWQWDAIVWRDLPRLQSLLAVSSPRQRGEQRKTLIEQGTAWLLSRSEATYGSEVDPDLLDELARALVRLDEDKTSRLDVLKTRIELLQAIAAWHDAGAQGTRRDFALQARGTTKAISDADWRWLDSAFDLERLRITPFAPLAWLAGDISFSWAGRQVHLGPLQFAGLPLTDLRRADAASLPNRWWLIENRASFERQARTCESGVGIVWMPGRPSFAWLEVIAHLLTLAPAPAYISADADPAGVDIACSVGAVWQARGLKWQPYQMGASEWAGARQHWPLNEHDRALLARLQERVDLPADLRELCDAMLREGRKAEQEGWV</sequence>
<evidence type="ECO:0000313" key="1">
    <source>
        <dbReference type="EMBL" id="TDY37008.1"/>
    </source>
</evidence>
<comment type="caution">
    <text evidence="1">The sequence shown here is derived from an EMBL/GenBank/DDBJ whole genome shotgun (WGS) entry which is preliminary data.</text>
</comment>
<dbReference type="AlphaFoldDB" id="A0A4R8L4U4"/>
<dbReference type="Gene3D" id="3.40.1360.10">
    <property type="match status" value="1"/>
</dbReference>
<dbReference type="InterPro" id="IPR036078">
    <property type="entry name" value="Spo11/TopoVI_A_sf"/>
</dbReference>
<dbReference type="EMBL" id="SORE01000048">
    <property type="protein sequence ID" value="TDY37008.1"/>
    <property type="molecule type" value="Genomic_DNA"/>
</dbReference>
<accession>A0A4R8L4U4</accession>
<keyword evidence="2" id="KW-1185">Reference proteome</keyword>
<reference evidence="1 2" key="1">
    <citation type="submission" date="2019-03" db="EMBL/GenBank/DDBJ databases">
        <title>Genomic Encyclopedia of Type Strains, Phase III (KMG-III): the genomes of soil and plant-associated and newly described type strains.</title>
        <authorList>
            <person name="Whitman W."/>
        </authorList>
    </citation>
    <scope>NUCLEOTIDE SEQUENCE [LARGE SCALE GENOMIC DNA]</scope>
    <source>
        <strain evidence="1 2">LMG 29544</strain>
    </source>
</reference>
<dbReference type="GO" id="GO:0005694">
    <property type="term" value="C:chromosome"/>
    <property type="evidence" value="ECO:0007669"/>
    <property type="project" value="InterPro"/>
</dbReference>